<feature type="region of interest" description="Disordered" evidence="1">
    <location>
        <begin position="166"/>
        <end position="217"/>
    </location>
</feature>
<evidence type="ECO:0000256" key="1">
    <source>
        <dbReference type="SAM" id="MobiDB-lite"/>
    </source>
</evidence>
<feature type="compositionally biased region" description="Polar residues" evidence="1">
    <location>
        <begin position="207"/>
        <end position="217"/>
    </location>
</feature>
<feature type="compositionally biased region" description="Polar residues" evidence="1">
    <location>
        <begin position="166"/>
        <end position="175"/>
    </location>
</feature>
<reference evidence="2" key="1">
    <citation type="journal article" date="2019" name="Sci. Rep.">
        <title>Draft genome of Tanacetum cinerariifolium, the natural source of mosquito coil.</title>
        <authorList>
            <person name="Yamashiro T."/>
            <person name="Shiraishi A."/>
            <person name="Satake H."/>
            <person name="Nakayama K."/>
        </authorList>
    </citation>
    <scope>NUCLEOTIDE SEQUENCE</scope>
</reference>
<comment type="caution">
    <text evidence="2">The sequence shown here is derived from an EMBL/GenBank/DDBJ whole genome shotgun (WGS) entry which is preliminary data.</text>
</comment>
<gene>
    <name evidence="2" type="ORF">Tci_550769</name>
</gene>
<sequence length="217" mass="24601">MRDLFEELAAKVAQNVVDRKHDEIKWKNPLIANDNLIAKCFSKEEFYVATTSKLNVARFTEMHVANTVVEERCLEHEAELSTLRDKSHNDNHNELVNWFSNLKVVRPLDSSIVSACRYTKHSQELLEYAIVQCDTSNSNTHKHVAKLNTQKTNVHVPPSTGVNCCTDASGSQPRSNTKKNRISSAKGVNKMQVKEQPRTNKSHLRTTNRVDSSSRSL</sequence>
<accession>A0A699INQ9</accession>
<proteinExistence type="predicted"/>
<organism evidence="2">
    <name type="scientific">Tanacetum cinerariifolium</name>
    <name type="common">Dalmatian daisy</name>
    <name type="synonym">Chrysanthemum cinerariifolium</name>
    <dbReference type="NCBI Taxonomy" id="118510"/>
    <lineage>
        <taxon>Eukaryota</taxon>
        <taxon>Viridiplantae</taxon>
        <taxon>Streptophyta</taxon>
        <taxon>Embryophyta</taxon>
        <taxon>Tracheophyta</taxon>
        <taxon>Spermatophyta</taxon>
        <taxon>Magnoliopsida</taxon>
        <taxon>eudicotyledons</taxon>
        <taxon>Gunneridae</taxon>
        <taxon>Pentapetalae</taxon>
        <taxon>asterids</taxon>
        <taxon>campanulids</taxon>
        <taxon>Asterales</taxon>
        <taxon>Asteraceae</taxon>
        <taxon>Asteroideae</taxon>
        <taxon>Anthemideae</taxon>
        <taxon>Anthemidinae</taxon>
        <taxon>Tanacetum</taxon>
    </lineage>
</organism>
<dbReference type="AlphaFoldDB" id="A0A699INQ9"/>
<evidence type="ECO:0000313" key="2">
    <source>
        <dbReference type="EMBL" id="GEZ78796.1"/>
    </source>
</evidence>
<protein>
    <submittedName>
        <fullName evidence="2">Uncharacterized protein</fullName>
    </submittedName>
</protein>
<dbReference type="EMBL" id="BKCJ010323699">
    <property type="protein sequence ID" value="GEZ78796.1"/>
    <property type="molecule type" value="Genomic_DNA"/>
</dbReference>
<name>A0A699INQ9_TANCI</name>